<sequence>MGKNAASLFLLIPSNSTSPPAPLHWVPPSFLTNANCRPVTLPGLMRPVCAASSPGTGPLSSLLLRSTHMRPLHWPIPGGMGPLKELFPSWSIARRWRLLIPAGISPEMRLLARVIQMRLVQLTIDFGMLPVRALLFRISIWRLPPLTQMPSGISPVRLFAHMTTSESWGKLQILAGIGPSNELKLRSIDLRLLQSLSSDGTEPVR</sequence>
<gene>
    <name evidence="1" type="ORF">STAS_30215</name>
</gene>
<evidence type="ECO:0000313" key="2">
    <source>
        <dbReference type="Proteomes" id="UP000325081"/>
    </source>
</evidence>
<protein>
    <submittedName>
        <fullName evidence="1">Disease resistance protein</fullName>
    </submittedName>
</protein>
<reference evidence="2" key="1">
    <citation type="journal article" date="2019" name="Curr. Biol.">
        <title>Genome Sequence of Striga asiatica Provides Insight into the Evolution of Plant Parasitism.</title>
        <authorList>
            <person name="Yoshida S."/>
            <person name="Kim S."/>
            <person name="Wafula E.K."/>
            <person name="Tanskanen J."/>
            <person name="Kim Y.M."/>
            <person name="Honaas L."/>
            <person name="Yang Z."/>
            <person name="Spallek T."/>
            <person name="Conn C.E."/>
            <person name="Ichihashi Y."/>
            <person name="Cheong K."/>
            <person name="Cui S."/>
            <person name="Der J.P."/>
            <person name="Gundlach H."/>
            <person name="Jiao Y."/>
            <person name="Hori C."/>
            <person name="Ishida J.K."/>
            <person name="Kasahara H."/>
            <person name="Kiba T."/>
            <person name="Kim M.S."/>
            <person name="Koo N."/>
            <person name="Laohavisit A."/>
            <person name="Lee Y.H."/>
            <person name="Lumba S."/>
            <person name="McCourt P."/>
            <person name="Mortimer J.C."/>
            <person name="Mutuku J.M."/>
            <person name="Nomura T."/>
            <person name="Sasaki-Sekimoto Y."/>
            <person name="Seto Y."/>
            <person name="Wang Y."/>
            <person name="Wakatake T."/>
            <person name="Sakakibara H."/>
            <person name="Demura T."/>
            <person name="Yamaguchi S."/>
            <person name="Yoneyama K."/>
            <person name="Manabe R.I."/>
            <person name="Nelson D.C."/>
            <person name="Schulman A.H."/>
            <person name="Timko M.P."/>
            <person name="dePamphilis C.W."/>
            <person name="Choi D."/>
            <person name="Shirasu K."/>
        </authorList>
    </citation>
    <scope>NUCLEOTIDE SEQUENCE [LARGE SCALE GENOMIC DNA]</scope>
    <source>
        <strain evidence="2">cv. UVA1</strain>
    </source>
</reference>
<accession>A0A5A7R640</accession>
<dbReference type="EMBL" id="BKCP01010514">
    <property type="protein sequence ID" value="GER52740.1"/>
    <property type="molecule type" value="Genomic_DNA"/>
</dbReference>
<comment type="caution">
    <text evidence="1">The sequence shown here is derived from an EMBL/GenBank/DDBJ whole genome shotgun (WGS) entry which is preliminary data.</text>
</comment>
<organism evidence="1 2">
    <name type="scientific">Striga asiatica</name>
    <name type="common">Asiatic witchweed</name>
    <name type="synonym">Buchnera asiatica</name>
    <dbReference type="NCBI Taxonomy" id="4170"/>
    <lineage>
        <taxon>Eukaryota</taxon>
        <taxon>Viridiplantae</taxon>
        <taxon>Streptophyta</taxon>
        <taxon>Embryophyta</taxon>
        <taxon>Tracheophyta</taxon>
        <taxon>Spermatophyta</taxon>
        <taxon>Magnoliopsida</taxon>
        <taxon>eudicotyledons</taxon>
        <taxon>Gunneridae</taxon>
        <taxon>Pentapetalae</taxon>
        <taxon>asterids</taxon>
        <taxon>lamiids</taxon>
        <taxon>Lamiales</taxon>
        <taxon>Orobanchaceae</taxon>
        <taxon>Buchnereae</taxon>
        <taxon>Striga</taxon>
    </lineage>
</organism>
<proteinExistence type="predicted"/>
<name>A0A5A7R640_STRAF</name>
<evidence type="ECO:0000313" key="1">
    <source>
        <dbReference type="EMBL" id="GER52740.1"/>
    </source>
</evidence>
<dbReference type="AlphaFoldDB" id="A0A5A7R640"/>
<keyword evidence="2" id="KW-1185">Reference proteome</keyword>
<dbReference type="Proteomes" id="UP000325081">
    <property type="component" value="Unassembled WGS sequence"/>
</dbReference>